<evidence type="ECO:0000256" key="6">
    <source>
        <dbReference type="SAM" id="MobiDB-lite"/>
    </source>
</evidence>
<evidence type="ECO:0000313" key="8">
    <source>
        <dbReference type="EMBL" id="CEL94739.1"/>
    </source>
</evidence>
<feature type="compositionally biased region" description="Basic and acidic residues" evidence="6">
    <location>
        <begin position="782"/>
        <end position="792"/>
    </location>
</feature>
<feature type="compositionally biased region" description="Basic and acidic residues" evidence="6">
    <location>
        <begin position="345"/>
        <end position="359"/>
    </location>
</feature>
<dbReference type="SUPFAM" id="SSF103473">
    <property type="entry name" value="MFS general substrate transporter"/>
    <property type="match status" value="1"/>
</dbReference>
<feature type="region of interest" description="Disordered" evidence="6">
    <location>
        <begin position="697"/>
        <end position="851"/>
    </location>
</feature>
<dbReference type="VEuPathDB" id="CryptoDB:Vbra_11673"/>
<dbReference type="Gene3D" id="1.20.1250.20">
    <property type="entry name" value="MFS general substrate transporter like domains"/>
    <property type="match status" value="1"/>
</dbReference>
<feature type="compositionally biased region" description="Basic residues" evidence="6">
    <location>
        <begin position="305"/>
        <end position="316"/>
    </location>
</feature>
<gene>
    <name evidence="8" type="ORF">Vbra_11673</name>
</gene>
<reference evidence="8 9" key="1">
    <citation type="submission" date="2014-11" db="EMBL/GenBank/DDBJ databases">
        <authorList>
            <person name="Zhu J."/>
            <person name="Qi W."/>
            <person name="Song R."/>
        </authorList>
    </citation>
    <scope>NUCLEOTIDE SEQUENCE [LARGE SCALE GENOMIC DNA]</scope>
</reference>
<dbReference type="EMBL" id="CDMY01000226">
    <property type="protein sequence ID" value="CEL94739.1"/>
    <property type="molecule type" value="Genomic_DNA"/>
</dbReference>
<feature type="transmembrane region" description="Helical" evidence="7">
    <location>
        <begin position="146"/>
        <end position="168"/>
    </location>
</feature>
<proteinExistence type="predicted"/>
<feature type="compositionally biased region" description="Basic and acidic residues" evidence="6">
    <location>
        <begin position="808"/>
        <end position="821"/>
    </location>
</feature>
<feature type="transmembrane region" description="Helical" evidence="7">
    <location>
        <begin position="520"/>
        <end position="543"/>
    </location>
</feature>
<dbReference type="GO" id="GO:0016020">
    <property type="term" value="C:membrane"/>
    <property type="evidence" value="ECO:0007669"/>
    <property type="project" value="UniProtKB-SubCell"/>
</dbReference>
<keyword evidence="3 7" id="KW-0812">Transmembrane</keyword>
<dbReference type="Pfam" id="PF07690">
    <property type="entry name" value="MFS_1"/>
    <property type="match status" value="1"/>
</dbReference>
<keyword evidence="9" id="KW-1185">Reference proteome</keyword>
<feature type="transmembrane region" description="Helical" evidence="7">
    <location>
        <begin position="441"/>
        <end position="462"/>
    </location>
</feature>
<name>A0A0G4EH85_VITBC</name>
<dbReference type="PANTHER" id="PTHR23506:SF26">
    <property type="entry name" value="MFS-TYPE TRANSPORTER SLC18B1"/>
    <property type="match status" value="1"/>
</dbReference>
<dbReference type="InterPro" id="IPR050930">
    <property type="entry name" value="MFS_Vesicular_Transporter"/>
</dbReference>
<feature type="compositionally biased region" description="Basic and acidic residues" evidence="6">
    <location>
        <begin position="837"/>
        <end position="851"/>
    </location>
</feature>
<dbReference type="GO" id="GO:0022857">
    <property type="term" value="F:transmembrane transporter activity"/>
    <property type="evidence" value="ECO:0007669"/>
    <property type="project" value="InterPro"/>
</dbReference>
<dbReference type="InterPro" id="IPR011701">
    <property type="entry name" value="MFS"/>
</dbReference>
<comment type="subcellular location">
    <subcellularLocation>
        <location evidence="1">Membrane</location>
        <topology evidence="1">Multi-pass membrane protein</topology>
    </subcellularLocation>
</comment>
<sequence>MEKNEEFEAPLLGYHSRDISVLEVNECTLDLTRAASKDSKAAAPAAKTQEGSIALLLALNFAIFWVYSQKTLPAPFLANYLAGRGISGAGMGILFGIFPLCGFVAAPAAGIVVLRFGAVLCLGGSLLAMATADVLLALFRTFAAILVLRAVLGAMCSLFTSATFTLLARHFPHNLAWTIGIVETVLGTGCLTGRCIGGFLYQIGGFPCPFLAQAALLVMSAAYATLLLKRAPLHPSSSAASVQPIADQTTDAKHKDTAAVEQYPTPDVTPSYEWKGTPYDVGADETKTGYIASLEPKPAEDDHTPRKRFPRFGRGARRGEGGPSEGENSPVQRHGGAPQPRRAAAGRERAGVGGDERHGQRNPLRQIGYIGVLRECPQTLLTLAGVALTVTCYSFYDPILAPRLNVFFGPLPDAAIGAITAINPCNYTFAAVLVGKWTNSWPAYGVVESLGFLSLVVGYLLLGPCWLLLKMGIGDHSIGAWVCLVASLTLIPWGEALSFVPAIPWMAEDAKHLGGEAKELLVALCVSAMSLGEGLGPVIGGVFDANFGFSSACTLQSFIYLSFMAIMLVVRRPFAKLIAARSTPPSVHVLEAPLLESSGPSRSPQAPLVLSDLVNVDNYVPPSRLYRVLSEGSERSAAANSHMSSASYLSEVSVSSLTDEVAHAGLGPIVTPEVLQAIGSVTSAASYAAQHVRATTIEGDEESLTDNEGLPLPEPPLSPGRGLGQLGFREGPSPEDTMASQPFLSPAGLYRTLSVTQGNPDQNHYYRPPQQQQEGVPGGDTGAERDRDREPDMSLPTGSPLPQIQEGVRLDMRISRAEESRAFPSMREAGGGEGGDEQPRSERRGWTADTD</sequence>
<evidence type="ECO:0000256" key="5">
    <source>
        <dbReference type="ARBA" id="ARBA00023136"/>
    </source>
</evidence>
<feature type="transmembrane region" description="Helical" evidence="7">
    <location>
        <begin position="478"/>
        <end position="500"/>
    </location>
</feature>
<feature type="transmembrane region" description="Helical" evidence="7">
    <location>
        <begin position="416"/>
        <end position="434"/>
    </location>
</feature>
<evidence type="ECO:0000256" key="1">
    <source>
        <dbReference type="ARBA" id="ARBA00004141"/>
    </source>
</evidence>
<feature type="compositionally biased region" description="Low complexity" evidence="6">
    <location>
        <begin position="333"/>
        <end position="343"/>
    </location>
</feature>
<keyword evidence="2" id="KW-0813">Transport</keyword>
<feature type="transmembrane region" description="Helical" evidence="7">
    <location>
        <begin position="379"/>
        <end position="396"/>
    </location>
</feature>
<dbReference type="OrthoDB" id="432379at2759"/>
<dbReference type="InterPro" id="IPR036259">
    <property type="entry name" value="MFS_trans_sf"/>
</dbReference>
<dbReference type="AlphaFoldDB" id="A0A0G4EH85"/>
<dbReference type="PhylomeDB" id="A0A0G4EH85"/>
<feature type="region of interest" description="Disordered" evidence="6">
    <location>
        <begin position="294"/>
        <end position="360"/>
    </location>
</feature>
<evidence type="ECO:0000256" key="7">
    <source>
        <dbReference type="SAM" id="Phobius"/>
    </source>
</evidence>
<feature type="compositionally biased region" description="Polar residues" evidence="6">
    <location>
        <begin position="753"/>
        <end position="762"/>
    </location>
</feature>
<dbReference type="PANTHER" id="PTHR23506">
    <property type="entry name" value="GH10249P"/>
    <property type="match status" value="1"/>
</dbReference>
<evidence type="ECO:0008006" key="10">
    <source>
        <dbReference type="Google" id="ProtNLM"/>
    </source>
</evidence>
<evidence type="ECO:0000256" key="2">
    <source>
        <dbReference type="ARBA" id="ARBA00022448"/>
    </source>
</evidence>
<evidence type="ECO:0000256" key="4">
    <source>
        <dbReference type="ARBA" id="ARBA00022989"/>
    </source>
</evidence>
<evidence type="ECO:0000313" key="9">
    <source>
        <dbReference type="Proteomes" id="UP000041254"/>
    </source>
</evidence>
<evidence type="ECO:0000256" key="3">
    <source>
        <dbReference type="ARBA" id="ARBA00022692"/>
    </source>
</evidence>
<dbReference type="STRING" id="1169540.A0A0G4EH85"/>
<keyword evidence="4 7" id="KW-1133">Transmembrane helix</keyword>
<feature type="transmembrane region" description="Helical" evidence="7">
    <location>
        <begin position="51"/>
        <end position="68"/>
    </location>
</feature>
<protein>
    <recommendedName>
        <fullName evidence="10">Major facilitator superfamily (MFS) profile domain-containing protein</fullName>
    </recommendedName>
</protein>
<feature type="compositionally biased region" description="Polar residues" evidence="6">
    <location>
        <begin position="239"/>
        <end position="249"/>
    </location>
</feature>
<feature type="transmembrane region" description="Helical" evidence="7">
    <location>
        <begin position="89"/>
        <end position="110"/>
    </location>
</feature>
<feature type="transmembrane region" description="Helical" evidence="7">
    <location>
        <begin position="116"/>
        <end position="139"/>
    </location>
</feature>
<keyword evidence="5 7" id="KW-0472">Membrane</keyword>
<accession>A0A0G4EH85</accession>
<feature type="transmembrane region" description="Helical" evidence="7">
    <location>
        <begin position="549"/>
        <end position="570"/>
    </location>
</feature>
<organism evidence="8 9">
    <name type="scientific">Vitrella brassicaformis (strain CCMP3155)</name>
    <dbReference type="NCBI Taxonomy" id="1169540"/>
    <lineage>
        <taxon>Eukaryota</taxon>
        <taxon>Sar</taxon>
        <taxon>Alveolata</taxon>
        <taxon>Colpodellida</taxon>
        <taxon>Vitrellaceae</taxon>
        <taxon>Vitrella</taxon>
    </lineage>
</organism>
<feature type="region of interest" description="Disordered" evidence="6">
    <location>
        <begin position="239"/>
        <end position="280"/>
    </location>
</feature>
<feature type="transmembrane region" description="Helical" evidence="7">
    <location>
        <begin position="210"/>
        <end position="228"/>
    </location>
</feature>
<dbReference type="InParanoid" id="A0A0G4EH85"/>
<dbReference type="Proteomes" id="UP000041254">
    <property type="component" value="Unassembled WGS sequence"/>
</dbReference>